<proteinExistence type="predicted"/>
<evidence type="ECO:0000313" key="3">
    <source>
        <dbReference type="Proteomes" id="UP001209755"/>
    </source>
</evidence>
<evidence type="ECO:0000256" key="1">
    <source>
        <dbReference type="SAM" id="SignalP"/>
    </source>
</evidence>
<keyword evidence="3" id="KW-1185">Reference proteome</keyword>
<gene>
    <name evidence="2" type="ORF">M2319_004325</name>
</gene>
<evidence type="ECO:0000313" key="2">
    <source>
        <dbReference type="EMBL" id="MCW2309961.1"/>
    </source>
</evidence>
<accession>A0ABT3HI77</accession>
<comment type="caution">
    <text evidence="2">The sequence shown here is derived from an EMBL/GenBank/DDBJ whole genome shotgun (WGS) entry which is preliminary data.</text>
</comment>
<dbReference type="InterPro" id="IPR008928">
    <property type="entry name" value="6-hairpin_glycosidase_sf"/>
</dbReference>
<reference evidence="3" key="1">
    <citation type="submission" date="2023-07" db="EMBL/GenBank/DDBJ databases">
        <title>Genome sequencing of Purple Non-Sulfur Bacteria from various extreme environments.</title>
        <authorList>
            <person name="Mayer M."/>
        </authorList>
    </citation>
    <scope>NUCLEOTIDE SEQUENCE [LARGE SCALE GENOMIC DNA]</scope>
    <source>
        <strain evidence="3">DSM 17935</strain>
    </source>
</reference>
<organism evidence="2 3">
    <name type="scientific">Rhodobium gokarnense</name>
    <dbReference type="NCBI Taxonomy" id="364296"/>
    <lineage>
        <taxon>Bacteria</taxon>
        <taxon>Pseudomonadati</taxon>
        <taxon>Pseudomonadota</taxon>
        <taxon>Alphaproteobacteria</taxon>
        <taxon>Hyphomicrobiales</taxon>
        <taxon>Rhodobiaceae</taxon>
        <taxon>Rhodobium</taxon>
    </lineage>
</organism>
<dbReference type="PROSITE" id="PS51318">
    <property type="entry name" value="TAT"/>
    <property type="match status" value="1"/>
</dbReference>
<dbReference type="RefSeq" id="WP_264603536.1">
    <property type="nucleotide sequence ID" value="NZ_JAOQNS010000016.1"/>
</dbReference>
<keyword evidence="1" id="KW-0732">Signal</keyword>
<sequence length="416" mass="46136">MTIITRRHLLISAAAAAVMPSAAPARAAKTAVCGLDLSRAAFAGVSDWDAVFEARWGPLGTIEASRILEWIGARDGVYDDRDGVFAWILGYWVRAFVTMADLTGAPRYMDAAASLIAFILDHTDARRVARGEIVENYTRDPLYFRGTGAGGPFWKRGNDAIVLNTGHIANAILRFADLVFRDEARFGAYMPEAVRTFTEARIAVDAFDNDWQVVGDKGSYHYRDSEGSGQLGTTRCAFNQSATMMTAEIILDRWRPNAARVDKIRRLVRYWLEDFAEFRPDGTVSWPYMIHPQLGVTEDVGHASIDVDFLVIAFDTVRTDLTEAHMTALARTFVEKIQDGRGGLNRFVDGTTEPGFEEHWNAAIGFLDLSRFEPRVADIALNVFNAKYPPDAPGGILWARPMLGWARFLKAAATPC</sequence>
<dbReference type="InterPro" id="IPR006311">
    <property type="entry name" value="TAT_signal"/>
</dbReference>
<dbReference type="Proteomes" id="UP001209755">
    <property type="component" value="Unassembled WGS sequence"/>
</dbReference>
<dbReference type="EMBL" id="JAOQNS010000016">
    <property type="protein sequence ID" value="MCW2309961.1"/>
    <property type="molecule type" value="Genomic_DNA"/>
</dbReference>
<dbReference type="SUPFAM" id="SSF48208">
    <property type="entry name" value="Six-hairpin glycosidases"/>
    <property type="match status" value="1"/>
</dbReference>
<protein>
    <recommendedName>
        <fullName evidence="4">Glycosyl hydrolase</fullName>
    </recommendedName>
</protein>
<evidence type="ECO:0008006" key="4">
    <source>
        <dbReference type="Google" id="ProtNLM"/>
    </source>
</evidence>
<name>A0ABT3HI77_9HYPH</name>
<feature type="chain" id="PRO_5046979759" description="Glycosyl hydrolase" evidence="1">
    <location>
        <begin position="28"/>
        <end position="416"/>
    </location>
</feature>
<feature type="signal peptide" evidence="1">
    <location>
        <begin position="1"/>
        <end position="27"/>
    </location>
</feature>